<dbReference type="InterPro" id="IPR036388">
    <property type="entry name" value="WH-like_DNA-bd_sf"/>
</dbReference>
<evidence type="ECO:0000313" key="1">
    <source>
        <dbReference type="EMBL" id="OYO21369.1"/>
    </source>
</evidence>
<sequence length="228" mass="25149">MISSSARVGELAAEWDYLLPRSDAVVQGWAERHSALTACRDLGSVLSAIAADPDPVLGALLSEDVAGCPVAARVVMQTMLPKMMAFARGDRYADTDDYLAHLWFVIRRYPLARRPHRIAANLALDTLKSVRAEWRHAPVPMPESELERVMRAPEPVDPITARQLLRAARRLGLIDTDTHALLTSVYAEGASGEVVAERHQLRPGTVRQRCHRAVRRLAAHAQELVDAA</sequence>
<dbReference type="EMBL" id="NMVQ01000016">
    <property type="protein sequence ID" value="OYO21369.1"/>
    <property type="molecule type" value="Genomic_DNA"/>
</dbReference>
<dbReference type="RefSeq" id="WP_094364104.1">
    <property type="nucleotide sequence ID" value="NZ_NMVQ01000016.1"/>
</dbReference>
<comment type="caution">
    <text evidence="1">The sequence shown here is derived from an EMBL/GenBank/DDBJ whole genome shotgun (WGS) entry which is preliminary data.</text>
</comment>
<dbReference type="SUPFAM" id="SSF88659">
    <property type="entry name" value="Sigma3 and sigma4 domains of RNA polymerase sigma factors"/>
    <property type="match status" value="1"/>
</dbReference>
<evidence type="ECO:0000313" key="2">
    <source>
        <dbReference type="Proteomes" id="UP000216311"/>
    </source>
</evidence>
<evidence type="ECO:0008006" key="3">
    <source>
        <dbReference type="Google" id="ProtNLM"/>
    </source>
</evidence>
<dbReference type="AlphaFoldDB" id="A0A255H122"/>
<dbReference type="Gene3D" id="1.10.10.10">
    <property type="entry name" value="Winged helix-like DNA-binding domain superfamily/Winged helix DNA-binding domain"/>
    <property type="match status" value="1"/>
</dbReference>
<dbReference type="OrthoDB" id="4453977at2"/>
<accession>A0A255H122</accession>
<protein>
    <recommendedName>
        <fullName evidence="3">Sigma-70 family RNA polymerase sigma factor</fullName>
    </recommendedName>
</protein>
<keyword evidence="2" id="KW-1185">Reference proteome</keyword>
<gene>
    <name evidence="1" type="ORF">CGZ93_10515</name>
</gene>
<organism evidence="1 2">
    <name type="scientific">Enemella dayhoffiae</name>
    <dbReference type="NCBI Taxonomy" id="2016507"/>
    <lineage>
        <taxon>Bacteria</taxon>
        <taxon>Bacillati</taxon>
        <taxon>Actinomycetota</taxon>
        <taxon>Actinomycetes</taxon>
        <taxon>Propionibacteriales</taxon>
        <taxon>Propionibacteriaceae</taxon>
        <taxon>Enemella</taxon>
    </lineage>
</organism>
<dbReference type="Proteomes" id="UP000216311">
    <property type="component" value="Unassembled WGS sequence"/>
</dbReference>
<name>A0A255H122_9ACTN</name>
<dbReference type="InterPro" id="IPR013324">
    <property type="entry name" value="RNA_pol_sigma_r3/r4-like"/>
</dbReference>
<proteinExistence type="predicted"/>
<reference evidence="1 2" key="1">
    <citation type="submission" date="2017-07" db="EMBL/GenBank/DDBJ databases">
        <title>Draft whole genome sequences of clinical Proprionibacteriaceae strains.</title>
        <authorList>
            <person name="Bernier A.-M."/>
            <person name="Bernard K."/>
            <person name="Domingo M.-C."/>
        </authorList>
    </citation>
    <scope>NUCLEOTIDE SEQUENCE [LARGE SCALE GENOMIC DNA]</scope>
    <source>
        <strain evidence="1 2">NML 130396</strain>
    </source>
</reference>